<keyword evidence="2" id="KW-0677">Repeat</keyword>
<proteinExistence type="predicted"/>
<gene>
    <name evidence="6" type="ORF">ACHHYP_15024</name>
</gene>
<keyword evidence="7" id="KW-1185">Reference proteome</keyword>
<dbReference type="GO" id="GO:0016460">
    <property type="term" value="C:myosin II complex"/>
    <property type="evidence" value="ECO:0007669"/>
    <property type="project" value="TreeGrafter"/>
</dbReference>
<organism evidence="6 7">
    <name type="scientific">Achlya hypogyna</name>
    <name type="common">Oomycete</name>
    <name type="synonym">Protoachlya hypogyna</name>
    <dbReference type="NCBI Taxonomy" id="1202772"/>
    <lineage>
        <taxon>Eukaryota</taxon>
        <taxon>Sar</taxon>
        <taxon>Stramenopiles</taxon>
        <taxon>Oomycota</taxon>
        <taxon>Saprolegniomycetes</taxon>
        <taxon>Saprolegniales</taxon>
        <taxon>Achlyaceae</taxon>
        <taxon>Achlya</taxon>
    </lineage>
</organism>
<evidence type="ECO:0000256" key="4">
    <source>
        <dbReference type="SAM" id="MobiDB-lite"/>
    </source>
</evidence>
<feature type="domain" description="EF-hand" evidence="5">
    <location>
        <begin position="202"/>
        <end position="237"/>
    </location>
</feature>
<comment type="caution">
    <text evidence="6">The sequence shown here is derived from an EMBL/GenBank/DDBJ whole genome shotgun (WGS) entry which is preliminary data.</text>
</comment>
<dbReference type="SUPFAM" id="SSF47473">
    <property type="entry name" value="EF-hand"/>
    <property type="match status" value="1"/>
</dbReference>
<feature type="domain" description="EF-hand" evidence="5">
    <location>
        <begin position="473"/>
        <end position="508"/>
    </location>
</feature>
<dbReference type="InterPro" id="IPR018247">
    <property type="entry name" value="EF_Hand_1_Ca_BS"/>
</dbReference>
<dbReference type="Gene3D" id="1.10.238.10">
    <property type="entry name" value="EF-hand"/>
    <property type="match status" value="2"/>
</dbReference>
<dbReference type="CDD" id="cd00051">
    <property type="entry name" value="EFh"/>
    <property type="match status" value="1"/>
</dbReference>
<accession>A0A1V9YBQ7</accession>
<dbReference type="SMART" id="SM00054">
    <property type="entry name" value="EFh"/>
    <property type="match status" value="4"/>
</dbReference>
<dbReference type="InterPro" id="IPR050230">
    <property type="entry name" value="CALM/Myosin/TropC-like"/>
</dbReference>
<name>A0A1V9YBQ7_ACHHY</name>
<dbReference type="OrthoDB" id="26525at2759"/>
<dbReference type="PROSITE" id="PS00018">
    <property type="entry name" value="EF_HAND_1"/>
    <property type="match status" value="3"/>
</dbReference>
<dbReference type="Proteomes" id="UP000243579">
    <property type="component" value="Unassembled WGS sequence"/>
</dbReference>
<evidence type="ECO:0000313" key="7">
    <source>
        <dbReference type="Proteomes" id="UP000243579"/>
    </source>
</evidence>
<feature type="domain" description="EF-hand" evidence="5">
    <location>
        <begin position="166"/>
        <end position="201"/>
    </location>
</feature>
<evidence type="ECO:0000256" key="2">
    <source>
        <dbReference type="ARBA" id="ARBA00022737"/>
    </source>
</evidence>
<dbReference type="STRING" id="1202772.A0A1V9YBQ7"/>
<sequence>MEEVEVVKAGSSLVLVRRYLDSWKLSYSASLSPDPRYKHVIHATLGKPRPDTPCPLAVVHIKFTLREDLREIQSYEIEGERHIYRLRDNIQFDERLLDRVVRRKIALKQSGMLDLTDDYIDSRVPEPKYESDAKDNDDANTDAKSDTTLDAKTDAKDDASTDDMDAIEARLLKFFHEGDLNNDGSLTYLEFRTILKRIQRDMRKEEIDLLFTQADVDGNCRIVYEEFVVFAMDILRRLSRGREYQDRFEDLKDDYKALLSEELEPTINVLRQAFDAADYVPPNAMGRTRDFKLSYDLFFKCLSSPLANLSREEINMMIALSPMDDDGKFEYAGFEKTLYEAMYRVSQSQSLALATDIEPYLVESFAAAHAAWARKLDDGLEAPAGRLPRTVLFDALHALKRLMLNRIQCIVVIGLAVPDGDDGLVDYAAFATRAAPKIRELIHPNHLSRRLRMARTDEATIAAIFRGVDDAAGLESVLVETFKREDTDHDGVLGLDEFRAAMAHTTLDLNDEQIASMMVAADVNGDGYIDYAEFVQFAVVSLVQLKKEDRLLQIAEAKEHDEDDDDAAK</sequence>
<keyword evidence="3" id="KW-0106">Calcium</keyword>
<dbReference type="PROSITE" id="PS50222">
    <property type="entry name" value="EF_HAND_2"/>
    <property type="match status" value="4"/>
</dbReference>
<dbReference type="InterPro" id="IPR002048">
    <property type="entry name" value="EF_hand_dom"/>
</dbReference>
<dbReference type="InterPro" id="IPR011992">
    <property type="entry name" value="EF-hand-dom_pair"/>
</dbReference>
<evidence type="ECO:0000256" key="3">
    <source>
        <dbReference type="ARBA" id="ARBA00022837"/>
    </source>
</evidence>
<evidence type="ECO:0000313" key="6">
    <source>
        <dbReference type="EMBL" id="OQR83160.1"/>
    </source>
</evidence>
<dbReference type="PANTHER" id="PTHR23048:SF0">
    <property type="entry name" value="CALMODULIN LIKE 3"/>
    <property type="match status" value="1"/>
</dbReference>
<reference evidence="6 7" key="1">
    <citation type="journal article" date="2014" name="Genome Biol. Evol.">
        <title>The secreted proteins of Achlya hypogyna and Thraustotheca clavata identify the ancestral oomycete secretome and reveal gene acquisitions by horizontal gene transfer.</title>
        <authorList>
            <person name="Misner I."/>
            <person name="Blouin N."/>
            <person name="Leonard G."/>
            <person name="Richards T.A."/>
            <person name="Lane C.E."/>
        </authorList>
    </citation>
    <scope>NUCLEOTIDE SEQUENCE [LARGE SCALE GENOMIC DNA]</scope>
    <source>
        <strain evidence="6 7">ATCC 48635</strain>
    </source>
</reference>
<dbReference type="GO" id="GO:0005509">
    <property type="term" value="F:calcium ion binding"/>
    <property type="evidence" value="ECO:0007669"/>
    <property type="project" value="InterPro"/>
</dbReference>
<dbReference type="AlphaFoldDB" id="A0A1V9YBQ7"/>
<evidence type="ECO:0000259" key="5">
    <source>
        <dbReference type="PROSITE" id="PS50222"/>
    </source>
</evidence>
<protein>
    <recommendedName>
        <fullName evidence="1">Calmodulin</fullName>
    </recommendedName>
</protein>
<feature type="region of interest" description="Disordered" evidence="4">
    <location>
        <begin position="124"/>
        <end position="159"/>
    </location>
</feature>
<dbReference type="Pfam" id="PF13499">
    <property type="entry name" value="EF-hand_7"/>
    <property type="match status" value="2"/>
</dbReference>
<feature type="domain" description="EF-hand" evidence="5">
    <location>
        <begin position="509"/>
        <end position="544"/>
    </location>
</feature>
<dbReference type="PANTHER" id="PTHR23048">
    <property type="entry name" value="MYOSIN LIGHT CHAIN 1, 3"/>
    <property type="match status" value="1"/>
</dbReference>
<dbReference type="EMBL" id="JNBR01002297">
    <property type="protein sequence ID" value="OQR83160.1"/>
    <property type="molecule type" value="Genomic_DNA"/>
</dbReference>
<evidence type="ECO:0000256" key="1">
    <source>
        <dbReference type="ARBA" id="ARBA00020786"/>
    </source>
</evidence>